<feature type="region of interest" description="Disordered" evidence="2">
    <location>
        <begin position="10"/>
        <end position="38"/>
    </location>
</feature>
<dbReference type="InterPro" id="IPR007219">
    <property type="entry name" value="XnlR_reg_dom"/>
</dbReference>
<evidence type="ECO:0000256" key="1">
    <source>
        <dbReference type="ARBA" id="ARBA00023242"/>
    </source>
</evidence>
<dbReference type="CDD" id="cd12148">
    <property type="entry name" value="fungal_TF_MHR"/>
    <property type="match status" value="1"/>
</dbReference>
<evidence type="ECO:0000313" key="4">
    <source>
        <dbReference type="EMBL" id="KAI1611321.1"/>
    </source>
</evidence>
<dbReference type="AlphaFoldDB" id="A0AAN6DRR1"/>
<dbReference type="EMBL" id="MU404356">
    <property type="protein sequence ID" value="KAI1611321.1"/>
    <property type="molecule type" value="Genomic_DNA"/>
</dbReference>
<dbReference type="GO" id="GO:0005634">
    <property type="term" value="C:nucleus"/>
    <property type="evidence" value="ECO:0007669"/>
    <property type="project" value="TreeGrafter"/>
</dbReference>
<evidence type="ECO:0000259" key="3">
    <source>
        <dbReference type="Pfam" id="PF04082"/>
    </source>
</evidence>
<accession>A0AAN6DRR1</accession>
<gene>
    <name evidence="4" type="ORF">EDD36DRAFT_285476</name>
</gene>
<dbReference type="Proteomes" id="UP001203852">
    <property type="component" value="Unassembled WGS sequence"/>
</dbReference>
<dbReference type="InterPro" id="IPR050797">
    <property type="entry name" value="Carb_Metab_Trans_Reg"/>
</dbReference>
<feature type="domain" description="Xylanolytic transcriptional activator regulatory" evidence="3">
    <location>
        <begin position="162"/>
        <end position="379"/>
    </location>
</feature>
<dbReference type="GO" id="GO:0003677">
    <property type="term" value="F:DNA binding"/>
    <property type="evidence" value="ECO:0007669"/>
    <property type="project" value="InterPro"/>
</dbReference>
<keyword evidence="5" id="KW-1185">Reference proteome</keyword>
<proteinExistence type="predicted"/>
<protein>
    <submittedName>
        <fullName evidence="4">Fungal-specific transcription factor domain-containing protein</fullName>
    </submittedName>
</protein>
<sequence length="602" mass="68075">MLCKFHNRDCTFGGPRRRPGPPSSQSPRQISSSRSEVRLDSLTAGLESSNTHWRLIRTRQGHDVKEYDQMMEPSIMKKTLGLLNTHHCRYASPASSFKPVFVGTATSSDSDETDASTTRLRWVSPTDAFLLIPDLGTPAYSQEREDLEAIESLVRPYGPMLVDIYFRVVYSSFPVLHRAVFEEKYGRSPSEFAPASLGIVYLLAARHWSYQPSLQDRPMPDVVQLESLTRKSLQDAMRYRPKLSTIQAGLQLLQYSSTNAAELTAQLVNNAYEIGFHLDASQWDIPDWEKALRKRLSWAMYIQDKWCSLEAEMPALINSSHWGVRKITEQDFPDQHEYDREGSSDVEKGRLIFCQLIFLSEILGDILDDILSIRATTEVAAAGPSGLELLLQTTKPLQIRLRKWFADLSELLSMEVSNVNRLSSVGSLRLAYIATEMALHRQILLALPICGDSHLIQLCQKAAADRFIFAIDLLKSLKSSHLASFWFSMAAQSFALAGEYGCYVYLAESDPSRREIYHFRLREHRWLLTMNANSGAKFIRQALNSLEVPFKCLTDVDMTAECNVVDGDQMSAFDASSAATGTYDYGSIFNDWLDDSLTSFEW</sequence>
<dbReference type="PANTHER" id="PTHR31668:SF4">
    <property type="entry name" value="TRANSCRIPTIONAL ACTIVATOR PROTEIN DAL81"/>
    <property type="match status" value="1"/>
</dbReference>
<name>A0AAN6DRR1_9EURO</name>
<dbReference type="GO" id="GO:0001080">
    <property type="term" value="P:nitrogen catabolite activation of transcription from RNA polymerase II promoter"/>
    <property type="evidence" value="ECO:0007669"/>
    <property type="project" value="TreeGrafter"/>
</dbReference>
<dbReference type="Pfam" id="PF04082">
    <property type="entry name" value="Fungal_trans"/>
    <property type="match status" value="1"/>
</dbReference>
<comment type="caution">
    <text evidence="4">The sequence shown here is derived from an EMBL/GenBank/DDBJ whole genome shotgun (WGS) entry which is preliminary data.</text>
</comment>
<organism evidence="4 5">
    <name type="scientific">Exophiala viscosa</name>
    <dbReference type="NCBI Taxonomy" id="2486360"/>
    <lineage>
        <taxon>Eukaryota</taxon>
        <taxon>Fungi</taxon>
        <taxon>Dikarya</taxon>
        <taxon>Ascomycota</taxon>
        <taxon>Pezizomycotina</taxon>
        <taxon>Eurotiomycetes</taxon>
        <taxon>Chaetothyriomycetidae</taxon>
        <taxon>Chaetothyriales</taxon>
        <taxon>Herpotrichiellaceae</taxon>
        <taxon>Exophiala</taxon>
    </lineage>
</organism>
<dbReference type="GO" id="GO:0008270">
    <property type="term" value="F:zinc ion binding"/>
    <property type="evidence" value="ECO:0007669"/>
    <property type="project" value="InterPro"/>
</dbReference>
<reference evidence="4" key="1">
    <citation type="journal article" date="2022" name="bioRxiv">
        <title>Deciphering the potential niche of two novel black yeast fungi from a biological soil crust based on their genomes, phenotypes, and melanin regulation.</title>
        <authorList>
            <consortium name="DOE Joint Genome Institute"/>
            <person name="Carr E.C."/>
            <person name="Barton Q."/>
            <person name="Grambo S."/>
            <person name="Sullivan M."/>
            <person name="Renfro C.M."/>
            <person name="Kuo A."/>
            <person name="Pangilinan J."/>
            <person name="Lipzen A."/>
            <person name="Keymanesh K."/>
            <person name="Savage E."/>
            <person name="Barry K."/>
            <person name="Grigoriev I.V."/>
            <person name="Riekhof W.R."/>
            <person name="Harris S.S."/>
        </authorList>
    </citation>
    <scope>NUCLEOTIDE SEQUENCE</scope>
    <source>
        <strain evidence="4">JF 03-4F</strain>
    </source>
</reference>
<evidence type="ECO:0000313" key="5">
    <source>
        <dbReference type="Proteomes" id="UP001203852"/>
    </source>
</evidence>
<feature type="compositionally biased region" description="Low complexity" evidence="2">
    <location>
        <begin position="23"/>
        <end position="34"/>
    </location>
</feature>
<dbReference type="GO" id="GO:0006351">
    <property type="term" value="P:DNA-templated transcription"/>
    <property type="evidence" value="ECO:0007669"/>
    <property type="project" value="InterPro"/>
</dbReference>
<keyword evidence="1" id="KW-0539">Nucleus</keyword>
<evidence type="ECO:0000256" key="2">
    <source>
        <dbReference type="SAM" id="MobiDB-lite"/>
    </source>
</evidence>
<dbReference type="PANTHER" id="PTHR31668">
    <property type="entry name" value="GLUCOSE TRANSPORT TRANSCRIPTION REGULATOR RGT1-RELATED-RELATED"/>
    <property type="match status" value="1"/>
</dbReference>